<dbReference type="Gene3D" id="1.10.10.10">
    <property type="entry name" value="Winged helix-like DNA-binding domain superfamily/Winged helix DNA-binding domain"/>
    <property type="match status" value="1"/>
</dbReference>
<dbReference type="Pfam" id="PF17782">
    <property type="entry name" value="WHD_DprA"/>
    <property type="match status" value="1"/>
</dbReference>
<feature type="domain" description="DprA winged helix" evidence="3">
    <location>
        <begin position="294"/>
        <end position="345"/>
    </location>
</feature>
<organism evidence="4 5">
    <name type="scientific">Filifactor villosus</name>
    <dbReference type="NCBI Taxonomy" id="29374"/>
    <lineage>
        <taxon>Bacteria</taxon>
        <taxon>Bacillati</taxon>
        <taxon>Bacillota</taxon>
        <taxon>Clostridia</taxon>
        <taxon>Peptostreptococcales</taxon>
        <taxon>Filifactoraceae</taxon>
        <taxon>Filifactor</taxon>
    </lineage>
</organism>
<dbReference type="EMBL" id="JBHSHL010000020">
    <property type="protein sequence ID" value="MFC4804594.1"/>
    <property type="molecule type" value="Genomic_DNA"/>
</dbReference>
<comment type="similarity">
    <text evidence="1">Belongs to the DprA/Smf family.</text>
</comment>
<evidence type="ECO:0000313" key="5">
    <source>
        <dbReference type="Proteomes" id="UP001595916"/>
    </source>
</evidence>
<dbReference type="InterPro" id="IPR041614">
    <property type="entry name" value="DprA_WH"/>
</dbReference>
<dbReference type="Pfam" id="PF02481">
    <property type="entry name" value="DNA_processg_A"/>
    <property type="match status" value="1"/>
</dbReference>
<name>A0ABV9QKZ0_9FIRM</name>
<evidence type="ECO:0000313" key="4">
    <source>
        <dbReference type="EMBL" id="MFC4804594.1"/>
    </source>
</evidence>
<feature type="domain" description="Smf/DprA SLOG" evidence="2">
    <location>
        <begin position="74"/>
        <end position="283"/>
    </location>
</feature>
<dbReference type="NCBIfam" id="TIGR00732">
    <property type="entry name" value="dprA"/>
    <property type="match status" value="1"/>
</dbReference>
<accession>A0ABV9QKZ0</accession>
<evidence type="ECO:0000256" key="1">
    <source>
        <dbReference type="ARBA" id="ARBA00006525"/>
    </source>
</evidence>
<dbReference type="Gene3D" id="3.40.50.450">
    <property type="match status" value="1"/>
</dbReference>
<reference evidence="5" key="1">
    <citation type="journal article" date="2019" name="Int. J. Syst. Evol. Microbiol.">
        <title>The Global Catalogue of Microorganisms (GCM) 10K type strain sequencing project: providing services to taxonomists for standard genome sequencing and annotation.</title>
        <authorList>
            <consortium name="The Broad Institute Genomics Platform"/>
            <consortium name="The Broad Institute Genome Sequencing Center for Infectious Disease"/>
            <person name="Wu L."/>
            <person name="Ma J."/>
        </authorList>
    </citation>
    <scope>NUCLEOTIDE SEQUENCE [LARGE SCALE GENOMIC DNA]</scope>
    <source>
        <strain evidence="5">CCUG 46385</strain>
    </source>
</reference>
<evidence type="ECO:0000259" key="3">
    <source>
        <dbReference type="Pfam" id="PF17782"/>
    </source>
</evidence>
<dbReference type="Proteomes" id="UP001595916">
    <property type="component" value="Unassembled WGS sequence"/>
</dbReference>
<dbReference type="InterPro" id="IPR003488">
    <property type="entry name" value="DprA"/>
</dbReference>
<dbReference type="InterPro" id="IPR036388">
    <property type="entry name" value="WH-like_DNA-bd_sf"/>
</dbReference>
<dbReference type="SUPFAM" id="SSF102405">
    <property type="entry name" value="MCP/YpsA-like"/>
    <property type="match status" value="1"/>
</dbReference>
<keyword evidence="5" id="KW-1185">Reference proteome</keyword>
<dbReference type="PANTHER" id="PTHR43022">
    <property type="entry name" value="PROTEIN SMF"/>
    <property type="match status" value="1"/>
</dbReference>
<dbReference type="SUPFAM" id="SSF46785">
    <property type="entry name" value="Winged helix' DNA-binding domain"/>
    <property type="match status" value="1"/>
</dbReference>
<sequence>MKDLFCVLNLANISPVNVQHMCREVGSLSDVQGLTPSDIGCLSSLSKEKKNAVINSFEKYEELMNVLEKHRISYITILDSRYPKHLRQLADPPYILFFQGDIDLIEKFSIGIIGSRKPTSYGIFCADFFAKKLCEHQVVTLSGMANGIDGISQKTTVHSNGKTIAVLGSSHTDIYPKTNLTLSRDIIENGGLILSEYSPFHPTLPHQFIARNRIIAALCQGLLVIEANFKSGTMTTVDFALELGKTVFSVPGNITSVNSNGTNLLIKNGAKLTTNIEDILEEFPFFSRSEIERKDEGLSEHERAILSLLKSESPLYVELISGKLKLQIQQVSATLNILEMKGLVSEIGNRCYIATT</sequence>
<dbReference type="PANTHER" id="PTHR43022:SF1">
    <property type="entry name" value="PROTEIN SMF"/>
    <property type="match status" value="1"/>
</dbReference>
<dbReference type="RefSeq" id="WP_379788105.1">
    <property type="nucleotide sequence ID" value="NZ_JBHSHL010000020.1"/>
</dbReference>
<proteinExistence type="inferred from homology"/>
<protein>
    <submittedName>
        <fullName evidence="4">DNA-processing protein DprA</fullName>
    </submittedName>
</protein>
<evidence type="ECO:0000259" key="2">
    <source>
        <dbReference type="Pfam" id="PF02481"/>
    </source>
</evidence>
<gene>
    <name evidence="4" type="primary">dprA</name>
    <name evidence="4" type="ORF">ACFO4R_05805</name>
</gene>
<dbReference type="InterPro" id="IPR036390">
    <property type="entry name" value="WH_DNA-bd_sf"/>
</dbReference>
<dbReference type="InterPro" id="IPR057666">
    <property type="entry name" value="DrpA_SLOG"/>
</dbReference>
<comment type="caution">
    <text evidence="4">The sequence shown here is derived from an EMBL/GenBank/DDBJ whole genome shotgun (WGS) entry which is preliminary data.</text>
</comment>